<dbReference type="EMBL" id="KV442044">
    <property type="protein sequence ID" value="OAQ28986.1"/>
    <property type="molecule type" value="Genomic_DNA"/>
</dbReference>
<dbReference type="InterPro" id="IPR055457">
    <property type="entry name" value="OST48_N"/>
</dbReference>
<evidence type="ECO:0000259" key="10">
    <source>
        <dbReference type="Pfam" id="PF23358"/>
    </source>
</evidence>
<evidence type="ECO:0000313" key="12">
    <source>
        <dbReference type="Proteomes" id="UP000078512"/>
    </source>
</evidence>
<protein>
    <recommendedName>
        <fullName evidence="8">Dolichyl-diphosphooligosaccharide--protein glycosyltransferase subunit WBP1</fullName>
        <shortName evidence="8">Oligosaccharyl transferase subunit WBP1</shortName>
    </recommendedName>
</protein>
<keyword evidence="12" id="KW-1185">Reference proteome</keyword>
<evidence type="ECO:0000313" key="11">
    <source>
        <dbReference type="EMBL" id="OAQ28986.1"/>
    </source>
</evidence>
<evidence type="ECO:0000256" key="8">
    <source>
        <dbReference type="RuleBase" id="RU361142"/>
    </source>
</evidence>
<feature type="domain" description="OST48 middle" evidence="10">
    <location>
        <begin position="295"/>
        <end position="437"/>
    </location>
</feature>
<feature type="signal peptide" evidence="8">
    <location>
        <begin position="1"/>
        <end position="19"/>
    </location>
</feature>
<dbReference type="Proteomes" id="UP000078512">
    <property type="component" value="Unassembled WGS sequence"/>
</dbReference>
<comment type="subunit">
    <text evidence="8">Component of the oligosaccharyltransferase (OST) complex.</text>
</comment>
<feature type="chain" id="PRO_5008444078" description="Dolichyl-diphosphooligosaccharide--protein glycosyltransferase subunit WBP1" evidence="8">
    <location>
        <begin position="20"/>
        <end position="450"/>
    </location>
</feature>
<evidence type="ECO:0000256" key="3">
    <source>
        <dbReference type="ARBA" id="ARBA00008743"/>
    </source>
</evidence>
<evidence type="ECO:0000256" key="7">
    <source>
        <dbReference type="ARBA" id="ARBA00023136"/>
    </source>
</evidence>
<dbReference type="InterPro" id="IPR005013">
    <property type="entry name" value="DDOST_48_kDa_subunit"/>
</dbReference>
<sequence>MMRASILLSTLAMALVAQATSLTGPRALVLLDTLDDTDVYTDLWNDLEGRHYNLTINDVSSPVSLTKYDRRLYDHLIFLAPKMKEYPKGMNAKAVVGFMAEGGNVILAGSSELANPLRELSREFDVEFDNRYTSVLDHFNYDKELGQAKHDAIVVNPSSHMSKIDAIVPQDKLPGPILFRGIGHAVNPKNSLLTPVLWAPQEAYSWESVNLDESADQDPLIAGKDISLVSVMQARNNARIAFLGSTEMLSDAFFGAPAKKHGDKETVNGNRKFIEELTKWTFQEKSALDVVAVQHHKVGEEEAPAHYRIKDNMTYTISLAEYREGEWHPFSADDVQLELIMLDPYVRKTLEQLELDDQSTVGTFTTTLQLPDQYGVFKFMVNYKRPGLTYIESVTTVGIHPFRHDQYPRFISQAKPYYTSAASMGVGLLIFSFVYLWGGLDSSVKTTKKA</sequence>
<keyword evidence="5 8" id="KW-0256">Endoplasmic reticulum</keyword>
<comment type="similarity">
    <text evidence="3 8">Belongs to the DDOST 48 kDa subunit family.</text>
</comment>
<keyword evidence="6 8" id="KW-1133">Transmembrane helix</keyword>
<dbReference type="OrthoDB" id="29105at2759"/>
<keyword evidence="8" id="KW-0732">Signal</keyword>
<dbReference type="UniPathway" id="UPA00378"/>
<reference evidence="11 12" key="1">
    <citation type="submission" date="2016-05" db="EMBL/GenBank/DDBJ databases">
        <title>Genome sequencing reveals origins of a unique bacterial endosymbiosis in the earliest lineages of terrestrial Fungi.</title>
        <authorList>
            <consortium name="DOE Joint Genome Institute"/>
            <person name="Uehling J."/>
            <person name="Gryganskyi A."/>
            <person name="Hameed K."/>
            <person name="Tschaplinski T."/>
            <person name="Misztal P."/>
            <person name="Wu S."/>
            <person name="Desiro A."/>
            <person name="Vande Pol N."/>
            <person name="Du Z.-Y."/>
            <person name="Zienkiewicz A."/>
            <person name="Zienkiewicz K."/>
            <person name="Morin E."/>
            <person name="Tisserant E."/>
            <person name="Splivallo R."/>
            <person name="Hainaut M."/>
            <person name="Henrissat B."/>
            <person name="Ohm R."/>
            <person name="Kuo A."/>
            <person name="Yan J."/>
            <person name="Lipzen A."/>
            <person name="Nolan M."/>
            <person name="Labutti K."/>
            <person name="Barry K."/>
            <person name="Goldstein A."/>
            <person name="Labbe J."/>
            <person name="Schadt C."/>
            <person name="Tuskan G."/>
            <person name="Grigoriev I."/>
            <person name="Martin F."/>
            <person name="Vilgalys R."/>
            <person name="Bonito G."/>
        </authorList>
    </citation>
    <scope>NUCLEOTIDE SEQUENCE [LARGE SCALE GENOMIC DNA]</scope>
    <source>
        <strain evidence="11 12">AG-77</strain>
    </source>
</reference>
<dbReference type="GO" id="GO:0018279">
    <property type="term" value="P:protein N-linked glycosylation via asparagine"/>
    <property type="evidence" value="ECO:0007669"/>
    <property type="project" value="UniProtKB-UniRule"/>
</dbReference>
<name>A0A197JX16_9FUNG</name>
<evidence type="ECO:0000256" key="4">
    <source>
        <dbReference type="ARBA" id="ARBA00022692"/>
    </source>
</evidence>
<dbReference type="GO" id="GO:0016740">
    <property type="term" value="F:transferase activity"/>
    <property type="evidence" value="ECO:0007669"/>
    <property type="project" value="UniProtKB-KW"/>
</dbReference>
<feature type="domain" description="OST48 N-terminal" evidence="9">
    <location>
        <begin position="26"/>
        <end position="281"/>
    </location>
</feature>
<dbReference type="STRING" id="1314771.A0A197JX16"/>
<comment type="pathway">
    <text evidence="2 8">Protein modification; protein glycosylation.</text>
</comment>
<keyword evidence="11" id="KW-0808">Transferase</keyword>
<evidence type="ECO:0000259" key="9">
    <source>
        <dbReference type="Pfam" id="PF03345"/>
    </source>
</evidence>
<evidence type="ECO:0000256" key="6">
    <source>
        <dbReference type="ARBA" id="ARBA00022989"/>
    </source>
</evidence>
<comment type="subcellular location">
    <subcellularLocation>
        <location evidence="8">Endoplasmic reticulum membrane</location>
        <topology evidence="8">Single-pass type I membrane protein</topology>
    </subcellularLocation>
    <subcellularLocation>
        <location evidence="1">Membrane</location>
        <topology evidence="1">Single-pass type I membrane protein</topology>
    </subcellularLocation>
</comment>
<dbReference type="InterPro" id="IPR055459">
    <property type="entry name" value="OST48_MD"/>
</dbReference>
<comment type="function">
    <text evidence="8">Subunit of the oligosaccharyl transferase (OST) complex that catalyzes the initial transfer of a defined glycan (Glc(3)Man(9)GlcNAc(2) in eukaryotes) from the lipid carrier dolichol-pyrophosphate to an asparagine residue within an Asn-X-Ser/Thr consensus motif in nascent polypeptide chains, the first step in protein N-glycosylation. N-glycosylation occurs cotranslationally and the complex associates with the Sec61 complex at the channel-forming translocon complex that mediates protein translocation across the endoplasmic reticulum (ER).</text>
</comment>
<evidence type="ECO:0000256" key="2">
    <source>
        <dbReference type="ARBA" id="ARBA00004922"/>
    </source>
</evidence>
<dbReference type="PANTHER" id="PTHR10830">
    <property type="entry name" value="DOLICHYL-DIPHOSPHOOLIGOSACCHARIDE--PROTEIN GLYCOSYLTRANSFERASE 48 KDA SUBUNIT"/>
    <property type="match status" value="1"/>
</dbReference>
<dbReference type="Pfam" id="PF03345">
    <property type="entry name" value="OST48_N"/>
    <property type="match status" value="1"/>
</dbReference>
<keyword evidence="7 8" id="KW-0472">Membrane</keyword>
<dbReference type="AlphaFoldDB" id="A0A197JX16"/>
<dbReference type="PANTHER" id="PTHR10830:SF0">
    <property type="entry name" value="DOLICHYL-DIPHOSPHOOLIGOSACCHARIDE--PROTEIN GLYCOSYLTRANSFERASE 48 KDA SUBUNIT"/>
    <property type="match status" value="1"/>
</dbReference>
<organism evidence="11 12">
    <name type="scientific">Linnemannia elongata AG-77</name>
    <dbReference type="NCBI Taxonomy" id="1314771"/>
    <lineage>
        <taxon>Eukaryota</taxon>
        <taxon>Fungi</taxon>
        <taxon>Fungi incertae sedis</taxon>
        <taxon>Mucoromycota</taxon>
        <taxon>Mortierellomycotina</taxon>
        <taxon>Mortierellomycetes</taxon>
        <taxon>Mortierellales</taxon>
        <taxon>Mortierellaceae</taxon>
        <taxon>Linnemannia</taxon>
    </lineage>
</organism>
<keyword evidence="4 8" id="KW-0812">Transmembrane</keyword>
<dbReference type="Pfam" id="PF23358">
    <property type="entry name" value="OST48_MD"/>
    <property type="match status" value="1"/>
</dbReference>
<evidence type="ECO:0000256" key="1">
    <source>
        <dbReference type="ARBA" id="ARBA00004479"/>
    </source>
</evidence>
<gene>
    <name evidence="11" type="ORF">K457DRAFT_155906</name>
</gene>
<accession>A0A197JX16</accession>
<feature type="transmembrane region" description="Helical" evidence="8">
    <location>
        <begin position="417"/>
        <end position="440"/>
    </location>
</feature>
<evidence type="ECO:0000256" key="5">
    <source>
        <dbReference type="ARBA" id="ARBA00022824"/>
    </source>
</evidence>
<dbReference type="GO" id="GO:0008250">
    <property type="term" value="C:oligosaccharyltransferase complex"/>
    <property type="evidence" value="ECO:0007669"/>
    <property type="project" value="TreeGrafter"/>
</dbReference>
<proteinExistence type="inferred from homology"/>